<accession>A0A7R8WRA8</accession>
<dbReference type="PANTHER" id="PTHR30314:SF3">
    <property type="entry name" value="MITOCHONDRIAL DIVISION PROTEIN FSZA"/>
    <property type="match status" value="1"/>
</dbReference>
<dbReference type="SMART" id="SM00864">
    <property type="entry name" value="Tubulin"/>
    <property type="match status" value="1"/>
</dbReference>
<dbReference type="EMBL" id="OB681121">
    <property type="protein sequence ID" value="CAD7236694.1"/>
    <property type="molecule type" value="Genomic_DNA"/>
</dbReference>
<dbReference type="InterPro" id="IPR045061">
    <property type="entry name" value="FtsZ/CetZ"/>
</dbReference>
<name>A0A7R8WRA8_9CRUS</name>
<proteinExistence type="predicted"/>
<protein>
    <submittedName>
        <fullName evidence="3">Uncharacterized protein</fullName>
    </submittedName>
</protein>
<dbReference type="Pfam" id="PF00091">
    <property type="entry name" value="Tubulin"/>
    <property type="match status" value="1"/>
</dbReference>
<dbReference type="GO" id="GO:0005525">
    <property type="term" value="F:GTP binding"/>
    <property type="evidence" value="ECO:0007669"/>
    <property type="project" value="UniProtKB-KW"/>
</dbReference>
<dbReference type="GO" id="GO:0005737">
    <property type="term" value="C:cytoplasm"/>
    <property type="evidence" value="ECO:0007669"/>
    <property type="project" value="TreeGrafter"/>
</dbReference>
<dbReference type="InterPro" id="IPR003008">
    <property type="entry name" value="Tubulin_FtsZ_GTPase"/>
</dbReference>
<dbReference type="PANTHER" id="PTHR30314">
    <property type="entry name" value="CELL DIVISION PROTEIN FTSZ-RELATED"/>
    <property type="match status" value="1"/>
</dbReference>
<evidence type="ECO:0000256" key="1">
    <source>
        <dbReference type="ARBA" id="ARBA00022741"/>
    </source>
</evidence>
<evidence type="ECO:0000313" key="3">
    <source>
        <dbReference type="EMBL" id="CAD7236694.1"/>
    </source>
</evidence>
<dbReference type="SUPFAM" id="SSF52490">
    <property type="entry name" value="Tubulin nucleotide-binding domain-like"/>
    <property type="match status" value="1"/>
</dbReference>
<gene>
    <name evidence="3" type="ORF">CTOB1V02_LOCUS14509</name>
</gene>
<dbReference type="GO" id="GO:0003924">
    <property type="term" value="F:GTPase activity"/>
    <property type="evidence" value="ECO:0007669"/>
    <property type="project" value="InterPro"/>
</dbReference>
<keyword evidence="2" id="KW-0342">GTP-binding</keyword>
<evidence type="ECO:0000256" key="2">
    <source>
        <dbReference type="ARBA" id="ARBA00023134"/>
    </source>
</evidence>
<keyword evidence="1" id="KW-0547">Nucleotide-binding</keyword>
<organism evidence="3">
    <name type="scientific">Cyprideis torosa</name>
    <dbReference type="NCBI Taxonomy" id="163714"/>
    <lineage>
        <taxon>Eukaryota</taxon>
        <taxon>Metazoa</taxon>
        <taxon>Ecdysozoa</taxon>
        <taxon>Arthropoda</taxon>
        <taxon>Crustacea</taxon>
        <taxon>Oligostraca</taxon>
        <taxon>Ostracoda</taxon>
        <taxon>Podocopa</taxon>
        <taxon>Podocopida</taxon>
        <taxon>Cytherocopina</taxon>
        <taxon>Cytheroidea</taxon>
        <taxon>Cytherideidae</taxon>
        <taxon>Cyprideis</taxon>
    </lineage>
</organism>
<dbReference type="OrthoDB" id="2359547at2759"/>
<dbReference type="PRINTS" id="PR00423">
    <property type="entry name" value="CELLDVISFTSZ"/>
</dbReference>
<reference evidence="3" key="1">
    <citation type="submission" date="2020-11" db="EMBL/GenBank/DDBJ databases">
        <authorList>
            <person name="Tran Van P."/>
        </authorList>
    </citation>
    <scope>NUCLEOTIDE SEQUENCE</scope>
</reference>
<dbReference type="Gene3D" id="3.40.50.1440">
    <property type="entry name" value="Tubulin/FtsZ, GTPase domain"/>
    <property type="match status" value="1"/>
</dbReference>
<dbReference type="GO" id="GO:0032153">
    <property type="term" value="C:cell division site"/>
    <property type="evidence" value="ECO:0007669"/>
    <property type="project" value="TreeGrafter"/>
</dbReference>
<dbReference type="GO" id="GO:0051301">
    <property type="term" value="P:cell division"/>
    <property type="evidence" value="ECO:0007669"/>
    <property type="project" value="TreeGrafter"/>
</dbReference>
<feature type="non-terminal residue" evidence="3">
    <location>
        <position position="1"/>
    </location>
</feature>
<dbReference type="AlphaFoldDB" id="A0A7R8WRA8"/>
<sequence>MGLLELINKNESKQLGDKKAKKGLGMGGGTGTGAAPVIAQAARDLDLLTVGIVTIPFRFEGKLRVKQALEGVKELEKQVDALLVINNEKLRLMF</sequence>
<dbReference type="InterPro" id="IPR036525">
    <property type="entry name" value="Tubulin/FtsZ_GTPase_sf"/>
</dbReference>